<dbReference type="STRING" id="298654.FraEuI1c_5184"/>
<accession>E3J6V3</accession>
<keyword evidence="4" id="KW-1185">Reference proteome</keyword>
<feature type="compositionally biased region" description="Basic and acidic residues" evidence="1">
    <location>
        <begin position="1"/>
        <end position="19"/>
    </location>
</feature>
<organism evidence="3 4">
    <name type="scientific">Pseudofrankia inefficax (strain DSM 45817 / CECT 9037 / DDB 130130 / EuI1c)</name>
    <name type="common">Frankia inefficax</name>
    <dbReference type="NCBI Taxonomy" id="298654"/>
    <lineage>
        <taxon>Bacteria</taxon>
        <taxon>Bacillati</taxon>
        <taxon>Actinomycetota</taxon>
        <taxon>Actinomycetes</taxon>
        <taxon>Frankiales</taxon>
        <taxon>Frankiaceae</taxon>
        <taxon>Pseudofrankia</taxon>
    </lineage>
</organism>
<feature type="region of interest" description="Disordered" evidence="1">
    <location>
        <begin position="1"/>
        <end position="22"/>
    </location>
</feature>
<gene>
    <name evidence="3" type="ordered locus">FraEuI1c_5184</name>
</gene>
<sequence length="203" mass="22370">MPPTRPHDGAAPAEQDRPDAAGGAADGTRWLLLVYRVPSEPTRLRAGVWRKLKGLGAIYLQNSVAALPVITPGGERALRTLRKEITDMGGTAHLLGCDVMAGEADVLAAFEAARNDEYDEIVDKCADFQAQLRKEYAASHFTYAELEENDEDLTKLRNWYAKVRARDVFGASRARSTLEALDACERALEEYAARVYAEEGESR</sequence>
<dbReference type="KEGG" id="fri:FraEuI1c_5184"/>
<evidence type="ECO:0000256" key="1">
    <source>
        <dbReference type="SAM" id="MobiDB-lite"/>
    </source>
</evidence>
<dbReference type="InParanoid" id="E3J6V3"/>
<protein>
    <submittedName>
        <fullName evidence="3">ChrB domain-containing protein</fullName>
    </submittedName>
</protein>
<name>E3J6V3_PSEI1</name>
<dbReference type="EMBL" id="CP002299">
    <property type="protein sequence ID" value="ADP83173.1"/>
    <property type="molecule type" value="Genomic_DNA"/>
</dbReference>
<dbReference type="HOGENOM" id="CLU_114046_0_0_11"/>
<dbReference type="InterPro" id="IPR046858">
    <property type="entry name" value="ChrB_N"/>
</dbReference>
<dbReference type="RefSeq" id="WP_013426291.1">
    <property type="nucleotide sequence ID" value="NC_014666.1"/>
</dbReference>
<dbReference type="AlphaFoldDB" id="E3J6V3"/>
<proteinExistence type="predicted"/>
<evidence type="ECO:0000259" key="2">
    <source>
        <dbReference type="Pfam" id="PF20229"/>
    </source>
</evidence>
<dbReference type="Pfam" id="PF20229">
    <property type="entry name" value="ChrB_N"/>
    <property type="match status" value="1"/>
</dbReference>
<reference evidence="3 4" key="1">
    <citation type="submission" date="2010-10" db="EMBL/GenBank/DDBJ databases">
        <title>Complete sequence of Frankia sp. EuI1c.</title>
        <authorList>
            <consortium name="US DOE Joint Genome Institute"/>
            <person name="Lucas S."/>
            <person name="Copeland A."/>
            <person name="Lapidus A."/>
            <person name="Cheng J.-F."/>
            <person name="Bruce D."/>
            <person name="Goodwin L."/>
            <person name="Pitluck S."/>
            <person name="Chertkov O."/>
            <person name="Detter J.C."/>
            <person name="Han C."/>
            <person name="Tapia R."/>
            <person name="Land M."/>
            <person name="Hauser L."/>
            <person name="Jeffries C."/>
            <person name="Kyrpides N."/>
            <person name="Ivanova N."/>
            <person name="Mikhailova N."/>
            <person name="Beauchemin N."/>
            <person name="Sen A."/>
            <person name="Sur S.A."/>
            <person name="Gtari M."/>
            <person name="Wall L."/>
            <person name="Tisa L."/>
            <person name="Woyke T."/>
        </authorList>
    </citation>
    <scope>NUCLEOTIDE SEQUENCE [LARGE SCALE GENOMIC DNA]</scope>
    <source>
        <strain evidence="4">DSM 45817 / CECT 9037 / EuI1c</strain>
    </source>
</reference>
<evidence type="ECO:0000313" key="3">
    <source>
        <dbReference type="EMBL" id="ADP83173.1"/>
    </source>
</evidence>
<evidence type="ECO:0000313" key="4">
    <source>
        <dbReference type="Proteomes" id="UP000002484"/>
    </source>
</evidence>
<dbReference type="Proteomes" id="UP000002484">
    <property type="component" value="Chromosome"/>
</dbReference>
<dbReference type="eggNOG" id="COG4275">
    <property type="taxonomic scope" value="Bacteria"/>
</dbReference>
<feature type="domain" description="ChrB N-terminal" evidence="2">
    <location>
        <begin position="45"/>
        <end position="200"/>
    </location>
</feature>